<gene>
    <name evidence="11" type="ORF">GCM10007888_58460</name>
    <name evidence="10" type="ORF">MOX02_12400</name>
</gene>
<dbReference type="RefSeq" id="WP_147024930.1">
    <property type="nucleotide sequence ID" value="NZ_BJZU01000018.1"/>
</dbReference>
<dbReference type="GO" id="GO:0009424">
    <property type="term" value="C:bacterial-type flagellum hook"/>
    <property type="evidence" value="ECO:0007669"/>
    <property type="project" value="TreeGrafter"/>
</dbReference>
<evidence type="ECO:0000256" key="5">
    <source>
        <dbReference type="RuleBase" id="RU362116"/>
    </source>
</evidence>
<sequence length="412" mass="42524">MSLIGVLRTGVSGMNAQSNRISTVAENIQNSGTTGYKRTSTEFSSLLLESADYGNYNSGAVETAIRRSVGEQGPIAFTNSKTDIAIQGNGFFVVQDTNKGSYLTRSGNFVVDGPTGNLVNAGGFTLMGYSLANGEPSPALNSVQDMVPINVSQIGTQARPSTIGSIAGNLPYDESVLPATPAPVPAGAAYSKKTSLVTFNNLGQSVTLDIYLAKTASDTWSVSVYDASAKPAYALPSPPLTTSSITFGASGKPPATTSITVTVPNGQPVKIDMSNVTQLAGAYALNGAANGSAPTSVTGAEFGTDGTVYAIYADGTRAAAYKVPLADVPSPDNLEPRAGNVYTMSPKSGDLLIGFAGLNGRGTIKAGALEQSNVDVSTELTAMIESQTVYTANSKVFMTGNELLETLMNLKR</sequence>
<evidence type="ECO:0000313" key="10">
    <source>
        <dbReference type="EMBL" id="GEP03202.1"/>
    </source>
</evidence>
<comment type="subcellular location">
    <subcellularLocation>
        <location evidence="1 5">Bacterial flagellum basal body</location>
    </subcellularLocation>
</comment>
<comment type="similarity">
    <text evidence="2 5">Belongs to the flagella basal body rod proteins family.</text>
</comment>
<comment type="caution">
    <text evidence="10">The sequence shown here is derived from an EMBL/GenBank/DDBJ whole genome shotgun (WGS) entry which is preliminary data.</text>
</comment>
<dbReference type="GO" id="GO:0071978">
    <property type="term" value="P:bacterial-type flagellum-dependent swarming motility"/>
    <property type="evidence" value="ECO:0007669"/>
    <property type="project" value="TreeGrafter"/>
</dbReference>
<dbReference type="InterPro" id="IPR037925">
    <property type="entry name" value="FlgE/F/G-like"/>
</dbReference>
<keyword evidence="4 5" id="KW-0975">Bacterial flagellum</keyword>
<reference evidence="11" key="4">
    <citation type="submission" date="2023-01" db="EMBL/GenBank/DDBJ databases">
        <title>Draft genome sequence of Methylobacterium oxalidis strain NBRC 107715.</title>
        <authorList>
            <person name="Sun Q."/>
            <person name="Mori K."/>
        </authorList>
    </citation>
    <scope>NUCLEOTIDE SEQUENCE</scope>
    <source>
        <strain evidence="11">NBRC 107715</strain>
    </source>
</reference>
<accession>A0A512IZR4</accession>
<dbReference type="Pfam" id="PF22692">
    <property type="entry name" value="LlgE_F_G_D1"/>
    <property type="match status" value="1"/>
</dbReference>
<reference evidence="11" key="1">
    <citation type="journal article" date="2014" name="Int. J. Syst. Evol. Microbiol.">
        <title>Complete genome of a new Firmicutes species belonging to the dominant human colonic microbiota ('Ruminococcus bicirculans') reveals two chromosomes and a selective capacity to utilize plant glucans.</title>
        <authorList>
            <consortium name="NISC Comparative Sequencing Program"/>
            <person name="Wegmann U."/>
            <person name="Louis P."/>
            <person name="Goesmann A."/>
            <person name="Henrissat B."/>
            <person name="Duncan S.H."/>
            <person name="Flint H.J."/>
        </authorList>
    </citation>
    <scope>NUCLEOTIDE SEQUENCE</scope>
    <source>
        <strain evidence="11">NBRC 107715</strain>
    </source>
</reference>
<feature type="domain" description="Flagellar basal-body/hook protein C-terminal" evidence="7">
    <location>
        <begin position="366"/>
        <end position="410"/>
    </location>
</feature>
<proteinExistence type="inferred from homology"/>
<evidence type="ECO:0000259" key="8">
    <source>
        <dbReference type="Pfam" id="PF07559"/>
    </source>
</evidence>
<evidence type="ECO:0000259" key="7">
    <source>
        <dbReference type="Pfam" id="PF06429"/>
    </source>
</evidence>
<dbReference type="EMBL" id="BJZU01000018">
    <property type="protein sequence ID" value="GEP03202.1"/>
    <property type="molecule type" value="Genomic_DNA"/>
</dbReference>
<dbReference type="GO" id="GO:0005829">
    <property type="term" value="C:cytosol"/>
    <property type="evidence" value="ECO:0007669"/>
    <property type="project" value="TreeGrafter"/>
</dbReference>
<evidence type="ECO:0000259" key="6">
    <source>
        <dbReference type="Pfam" id="PF00460"/>
    </source>
</evidence>
<dbReference type="PANTHER" id="PTHR30435:SF1">
    <property type="entry name" value="FLAGELLAR HOOK PROTEIN FLGE"/>
    <property type="match status" value="1"/>
</dbReference>
<dbReference type="InterPro" id="IPR020013">
    <property type="entry name" value="Flagellar_FlgE/F/G"/>
</dbReference>
<keyword evidence="10" id="KW-0282">Flagellum</keyword>
<dbReference type="InterPro" id="IPR037058">
    <property type="entry name" value="Falgellar_hook_FlgE_sf"/>
</dbReference>
<dbReference type="EMBL" id="BSPK01000112">
    <property type="protein sequence ID" value="GLS67462.1"/>
    <property type="molecule type" value="Genomic_DNA"/>
</dbReference>
<evidence type="ECO:0000256" key="3">
    <source>
        <dbReference type="ARBA" id="ARBA00019015"/>
    </source>
</evidence>
<evidence type="ECO:0000313" key="12">
    <source>
        <dbReference type="Proteomes" id="UP000321960"/>
    </source>
</evidence>
<keyword evidence="13" id="KW-1185">Reference proteome</keyword>
<reference evidence="13" key="2">
    <citation type="journal article" date="2019" name="Int. J. Syst. Evol. Microbiol.">
        <title>The Global Catalogue of Microorganisms (GCM) 10K type strain sequencing project: providing services to taxonomists for standard genome sequencing and annotation.</title>
        <authorList>
            <consortium name="The Broad Institute Genomics Platform"/>
            <consortium name="The Broad Institute Genome Sequencing Center for Infectious Disease"/>
            <person name="Wu L."/>
            <person name="Ma J."/>
        </authorList>
    </citation>
    <scope>NUCLEOTIDE SEQUENCE [LARGE SCALE GENOMIC DNA]</scope>
    <source>
        <strain evidence="13">NBRC 107715</strain>
    </source>
</reference>
<dbReference type="Gene3D" id="2.60.98.20">
    <property type="entry name" value="Flagellar hook protein FlgE"/>
    <property type="match status" value="1"/>
</dbReference>
<feature type="domain" description="Flagellar hook protein FlgE D2" evidence="8">
    <location>
        <begin position="178"/>
        <end position="286"/>
    </location>
</feature>
<name>A0A512IZR4_9HYPH</name>
<evidence type="ECO:0000313" key="13">
    <source>
        <dbReference type="Proteomes" id="UP001156856"/>
    </source>
</evidence>
<dbReference type="InterPro" id="IPR011491">
    <property type="entry name" value="FlgE_D2"/>
</dbReference>
<dbReference type="Pfam" id="PF00460">
    <property type="entry name" value="Flg_bb_rod"/>
    <property type="match status" value="1"/>
</dbReference>
<reference evidence="10 12" key="3">
    <citation type="submission" date="2019-07" db="EMBL/GenBank/DDBJ databases">
        <title>Whole genome shotgun sequence of Methylobacterium oxalidis NBRC 107715.</title>
        <authorList>
            <person name="Hosoyama A."/>
            <person name="Uohara A."/>
            <person name="Ohji S."/>
            <person name="Ichikawa N."/>
        </authorList>
    </citation>
    <scope>NUCLEOTIDE SEQUENCE [LARGE SCALE GENOMIC DNA]</scope>
    <source>
        <strain evidence="10 12">NBRC 107715</strain>
    </source>
</reference>
<evidence type="ECO:0000256" key="1">
    <source>
        <dbReference type="ARBA" id="ARBA00004117"/>
    </source>
</evidence>
<dbReference type="NCBIfam" id="TIGR03506">
    <property type="entry name" value="FlgEFG_subfam"/>
    <property type="match status" value="1"/>
</dbReference>
<evidence type="ECO:0000256" key="2">
    <source>
        <dbReference type="ARBA" id="ARBA00009677"/>
    </source>
</evidence>
<keyword evidence="10" id="KW-0966">Cell projection</keyword>
<dbReference type="Proteomes" id="UP001156856">
    <property type="component" value="Unassembled WGS sequence"/>
</dbReference>
<dbReference type="InterPro" id="IPR010930">
    <property type="entry name" value="Flg_bb/hook_C_dom"/>
</dbReference>
<dbReference type="OrthoDB" id="8372879at2"/>
<dbReference type="GO" id="GO:0009425">
    <property type="term" value="C:bacterial-type flagellum basal body"/>
    <property type="evidence" value="ECO:0007669"/>
    <property type="project" value="UniProtKB-SubCell"/>
</dbReference>
<dbReference type="Pfam" id="PF07559">
    <property type="entry name" value="FlgE_D2"/>
    <property type="match status" value="1"/>
</dbReference>
<dbReference type="SUPFAM" id="SSF117143">
    <property type="entry name" value="Flagellar hook protein flgE"/>
    <property type="match status" value="1"/>
</dbReference>
<dbReference type="Proteomes" id="UP000321960">
    <property type="component" value="Unassembled WGS sequence"/>
</dbReference>
<evidence type="ECO:0000313" key="11">
    <source>
        <dbReference type="EMBL" id="GLS67462.1"/>
    </source>
</evidence>
<dbReference type="InterPro" id="IPR053967">
    <property type="entry name" value="LlgE_F_G-like_D1"/>
</dbReference>
<evidence type="ECO:0000259" key="9">
    <source>
        <dbReference type="Pfam" id="PF22692"/>
    </source>
</evidence>
<comment type="function">
    <text evidence="5">A flexible structure which links the flagellar filament to the drive apparatus in the basal body.</text>
</comment>
<dbReference type="InterPro" id="IPR001444">
    <property type="entry name" value="Flag_bb_rod_N"/>
</dbReference>
<dbReference type="Pfam" id="PF06429">
    <property type="entry name" value="Flg_bbr_C"/>
    <property type="match status" value="1"/>
</dbReference>
<dbReference type="AlphaFoldDB" id="A0A512IZR4"/>
<organism evidence="10 12">
    <name type="scientific">Methylobacterium oxalidis</name>
    <dbReference type="NCBI Taxonomy" id="944322"/>
    <lineage>
        <taxon>Bacteria</taxon>
        <taxon>Pseudomonadati</taxon>
        <taxon>Pseudomonadota</taxon>
        <taxon>Alphaproteobacteria</taxon>
        <taxon>Hyphomicrobiales</taxon>
        <taxon>Methylobacteriaceae</taxon>
        <taxon>Methylobacterium</taxon>
    </lineage>
</organism>
<dbReference type="PANTHER" id="PTHR30435">
    <property type="entry name" value="FLAGELLAR PROTEIN"/>
    <property type="match status" value="1"/>
</dbReference>
<feature type="domain" description="Flagellar basal body rod protein N-terminal" evidence="6">
    <location>
        <begin position="7"/>
        <end position="37"/>
    </location>
</feature>
<keyword evidence="10" id="KW-0969">Cilium</keyword>
<evidence type="ECO:0000256" key="4">
    <source>
        <dbReference type="ARBA" id="ARBA00023143"/>
    </source>
</evidence>
<protein>
    <recommendedName>
        <fullName evidence="3 5">Flagellar hook protein FlgE</fullName>
    </recommendedName>
</protein>
<feature type="domain" description="Flagellar hook protein FlgE/F/G-like D1" evidence="9">
    <location>
        <begin position="85"/>
        <end position="155"/>
    </location>
</feature>